<comment type="caution">
    <text evidence="1">The sequence shown here is derived from an EMBL/GenBank/DDBJ whole genome shotgun (WGS) entry which is preliminary data.</text>
</comment>
<proteinExistence type="predicted"/>
<reference evidence="1" key="1">
    <citation type="submission" date="2020-10" db="EMBL/GenBank/DDBJ databases">
        <authorList>
            <person name="Castelo-Branco R."/>
            <person name="Eusebio N."/>
            <person name="Adriana R."/>
            <person name="Vieira A."/>
            <person name="Brugerolle De Fraissinette N."/>
            <person name="Rezende De Castro R."/>
            <person name="Schneider M.P."/>
            <person name="Vasconcelos V."/>
            <person name="Leao P.N."/>
        </authorList>
    </citation>
    <scope>NUCLEOTIDE SEQUENCE</scope>
    <source>
        <strain evidence="1">LEGE 11480</strain>
    </source>
</reference>
<evidence type="ECO:0000313" key="2">
    <source>
        <dbReference type="Proteomes" id="UP000625316"/>
    </source>
</evidence>
<keyword evidence="2" id="KW-1185">Reference proteome</keyword>
<dbReference type="AlphaFoldDB" id="A0A928VSG5"/>
<dbReference type="EMBL" id="JADEXQ010000091">
    <property type="protein sequence ID" value="MBE9032156.1"/>
    <property type="molecule type" value="Genomic_DNA"/>
</dbReference>
<sequence>MNPFDRTPPEWTKKAVHALEFFCPTCRQSSLAAEQVWMNRRSPVYGHDRQRKWQEFYHCQCGCDWWAWSSDRPPNEFADREPLNEPDNFFGYF</sequence>
<dbReference type="RefSeq" id="WP_264326979.1">
    <property type="nucleotide sequence ID" value="NZ_JADEXQ010000091.1"/>
</dbReference>
<gene>
    <name evidence="1" type="ORF">IQ266_20670</name>
</gene>
<dbReference type="Proteomes" id="UP000625316">
    <property type="component" value="Unassembled WGS sequence"/>
</dbReference>
<evidence type="ECO:0000313" key="1">
    <source>
        <dbReference type="EMBL" id="MBE9032156.1"/>
    </source>
</evidence>
<name>A0A928VSG5_9CYAN</name>
<accession>A0A928VSG5</accession>
<organism evidence="1 2">
    <name type="scientific">Romeriopsis navalis LEGE 11480</name>
    <dbReference type="NCBI Taxonomy" id="2777977"/>
    <lineage>
        <taxon>Bacteria</taxon>
        <taxon>Bacillati</taxon>
        <taxon>Cyanobacteriota</taxon>
        <taxon>Cyanophyceae</taxon>
        <taxon>Leptolyngbyales</taxon>
        <taxon>Leptolyngbyaceae</taxon>
        <taxon>Romeriopsis</taxon>
        <taxon>Romeriopsis navalis</taxon>
    </lineage>
</organism>
<protein>
    <submittedName>
        <fullName evidence="1">Uncharacterized protein</fullName>
    </submittedName>
</protein>